<dbReference type="EMBL" id="AMZY02000003">
    <property type="protein sequence ID" value="EMS35156.1"/>
    <property type="molecule type" value="Genomic_DNA"/>
</dbReference>
<feature type="compositionally biased region" description="Basic and acidic residues" evidence="1">
    <location>
        <begin position="1"/>
        <end position="11"/>
    </location>
</feature>
<gene>
    <name evidence="2" type="ORF">C943_03049</name>
</gene>
<comment type="caution">
    <text evidence="2">The sequence shown here is derived from an EMBL/GenBank/DDBJ whole genome shotgun (WGS) entry which is preliminary data.</text>
</comment>
<name>M7YDA2_9BACT</name>
<protein>
    <submittedName>
        <fullName evidence="2">Uncharacterized protein</fullName>
    </submittedName>
</protein>
<dbReference type="STRING" id="1239962.C943_03049"/>
<evidence type="ECO:0000313" key="3">
    <source>
        <dbReference type="Proteomes" id="UP000010953"/>
    </source>
</evidence>
<dbReference type="InParanoid" id="M7YDA2"/>
<dbReference type="Proteomes" id="UP000010953">
    <property type="component" value="Unassembled WGS sequence"/>
</dbReference>
<keyword evidence="3" id="KW-1185">Reference proteome</keyword>
<proteinExistence type="predicted"/>
<feature type="region of interest" description="Disordered" evidence="1">
    <location>
        <begin position="1"/>
        <end position="49"/>
    </location>
</feature>
<evidence type="ECO:0000256" key="1">
    <source>
        <dbReference type="SAM" id="MobiDB-lite"/>
    </source>
</evidence>
<evidence type="ECO:0000313" key="2">
    <source>
        <dbReference type="EMBL" id="EMS35156.1"/>
    </source>
</evidence>
<reference evidence="2" key="1">
    <citation type="submission" date="2013-01" db="EMBL/GenBank/DDBJ databases">
        <title>Genome assembly of Mariniradius saccharolyticus AK6.</title>
        <authorList>
            <person name="Vaidya B."/>
            <person name="Khatri I."/>
            <person name="Tanuku N.R.S."/>
            <person name="Subramanian S."/>
            <person name="Pinnaka A."/>
        </authorList>
    </citation>
    <scope>NUCLEOTIDE SEQUENCE [LARGE SCALE GENOMIC DNA]</scope>
    <source>
        <strain evidence="2">AK6</strain>
    </source>
</reference>
<organism evidence="2 3">
    <name type="scientific">Mariniradius saccharolyticus AK6</name>
    <dbReference type="NCBI Taxonomy" id="1239962"/>
    <lineage>
        <taxon>Bacteria</taxon>
        <taxon>Pseudomonadati</taxon>
        <taxon>Bacteroidota</taxon>
        <taxon>Cytophagia</taxon>
        <taxon>Cytophagales</taxon>
        <taxon>Cyclobacteriaceae</taxon>
        <taxon>Mariniradius</taxon>
    </lineage>
</organism>
<sequence>MRKRPQAEKAKRNQQQEQRPNSKRHDSGIFIGKMGEYKKEKATQKRMAM</sequence>
<accession>M7YDA2</accession>
<dbReference type="AlphaFoldDB" id="M7YDA2"/>